<dbReference type="SUPFAM" id="SSF50494">
    <property type="entry name" value="Trypsin-like serine proteases"/>
    <property type="match status" value="1"/>
</dbReference>
<protein>
    <recommendedName>
        <fullName evidence="7">Peptidase S1 domain-containing protein</fullName>
    </recommendedName>
</protein>
<dbReference type="EMBL" id="CAJHNH020005002">
    <property type="protein sequence ID" value="CAG5131986.1"/>
    <property type="molecule type" value="Genomic_DNA"/>
</dbReference>
<gene>
    <name evidence="8" type="ORF">CUNI_LOCUS17544</name>
</gene>
<dbReference type="InterPro" id="IPR033116">
    <property type="entry name" value="TRYPSIN_SER"/>
</dbReference>
<dbReference type="PANTHER" id="PTHR24252:SF7">
    <property type="entry name" value="HYALIN"/>
    <property type="match status" value="1"/>
</dbReference>
<dbReference type="Gene3D" id="2.40.10.10">
    <property type="entry name" value="Trypsin-like serine proteases"/>
    <property type="match status" value="1"/>
</dbReference>
<dbReference type="PRINTS" id="PR00722">
    <property type="entry name" value="CHYMOTRYPSIN"/>
</dbReference>
<accession>A0A8S3ZYU4</accession>
<dbReference type="Pfam" id="PF00089">
    <property type="entry name" value="Trypsin"/>
    <property type="match status" value="1"/>
</dbReference>
<evidence type="ECO:0000259" key="7">
    <source>
        <dbReference type="PROSITE" id="PS50240"/>
    </source>
</evidence>
<dbReference type="InterPro" id="IPR001254">
    <property type="entry name" value="Trypsin_dom"/>
</dbReference>
<dbReference type="Proteomes" id="UP000678393">
    <property type="component" value="Unassembled WGS sequence"/>
</dbReference>
<keyword evidence="2" id="KW-0732">Signal</keyword>
<dbReference type="SMART" id="SM00020">
    <property type="entry name" value="Tryp_SPc"/>
    <property type="match status" value="1"/>
</dbReference>
<dbReference type="OrthoDB" id="6052809at2759"/>
<dbReference type="CDD" id="cd00190">
    <property type="entry name" value="Tryp_SPc"/>
    <property type="match status" value="1"/>
</dbReference>
<name>A0A8S3ZYU4_9EUPU</name>
<dbReference type="PROSITE" id="PS00135">
    <property type="entry name" value="TRYPSIN_SER"/>
    <property type="match status" value="1"/>
</dbReference>
<dbReference type="PANTHER" id="PTHR24252">
    <property type="entry name" value="ACROSIN-RELATED"/>
    <property type="match status" value="1"/>
</dbReference>
<evidence type="ECO:0000256" key="5">
    <source>
        <dbReference type="ARBA" id="ARBA00023157"/>
    </source>
</evidence>
<evidence type="ECO:0000256" key="3">
    <source>
        <dbReference type="ARBA" id="ARBA00022801"/>
    </source>
</evidence>
<dbReference type="InterPro" id="IPR001314">
    <property type="entry name" value="Peptidase_S1A"/>
</dbReference>
<dbReference type="InterPro" id="IPR043504">
    <property type="entry name" value="Peptidase_S1_PA_chymotrypsin"/>
</dbReference>
<evidence type="ECO:0000313" key="9">
    <source>
        <dbReference type="Proteomes" id="UP000678393"/>
    </source>
</evidence>
<evidence type="ECO:0000256" key="6">
    <source>
        <dbReference type="RuleBase" id="RU363034"/>
    </source>
</evidence>
<keyword evidence="1 6" id="KW-0645">Protease</keyword>
<evidence type="ECO:0000256" key="1">
    <source>
        <dbReference type="ARBA" id="ARBA00022670"/>
    </source>
</evidence>
<dbReference type="GO" id="GO:0004252">
    <property type="term" value="F:serine-type endopeptidase activity"/>
    <property type="evidence" value="ECO:0007669"/>
    <property type="project" value="InterPro"/>
</dbReference>
<proteinExistence type="predicted"/>
<dbReference type="InterPro" id="IPR018114">
    <property type="entry name" value="TRYPSIN_HIS"/>
</dbReference>
<comment type="caution">
    <text evidence="8">The sequence shown here is derived from an EMBL/GenBank/DDBJ whole genome shotgun (WGS) entry which is preliminary data.</text>
</comment>
<keyword evidence="3 6" id="KW-0378">Hydrolase</keyword>
<dbReference type="PROSITE" id="PS00134">
    <property type="entry name" value="TRYPSIN_HIS"/>
    <property type="match status" value="1"/>
</dbReference>
<reference evidence="8" key="1">
    <citation type="submission" date="2021-04" db="EMBL/GenBank/DDBJ databases">
        <authorList>
            <consortium name="Molecular Ecology Group"/>
        </authorList>
    </citation>
    <scope>NUCLEOTIDE SEQUENCE</scope>
</reference>
<keyword evidence="4 6" id="KW-0720">Serine protease</keyword>
<keyword evidence="9" id="KW-1185">Reference proteome</keyword>
<keyword evidence="5" id="KW-1015">Disulfide bond</keyword>
<organism evidence="8 9">
    <name type="scientific">Candidula unifasciata</name>
    <dbReference type="NCBI Taxonomy" id="100452"/>
    <lineage>
        <taxon>Eukaryota</taxon>
        <taxon>Metazoa</taxon>
        <taxon>Spiralia</taxon>
        <taxon>Lophotrochozoa</taxon>
        <taxon>Mollusca</taxon>
        <taxon>Gastropoda</taxon>
        <taxon>Heterobranchia</taxon>
        <taxon>Euthyneura</taxon>
        <taxon>Panpulmonata</taxon>
        <taxon>Eupulmonata</taxon>
        <taxon>Stylommatophora</taxon>
        <taxon>Helicina</taxon>
        <taxon>Helicoidea</taxon>
        <taxon>Geomitridae</taxon>
        <taxon>Candidula</taxon>
    </lineage>
</organism>
<evidence type="ECO:0000256" key="2">
    <source>
        <dbReference type="ARBA" id="ARBA00022729"/>
    </source>
</evidence>
<dbReference type="AlphaFoldDB" id="A0A8S3ZYU4"/>
<feature type="domain" description="Peptidase S1" evidence="7">
    <location>
        <begin position="148"/>
        <end position="390"/>
    </location>
</feature>
<dbReference type="GO" id="GO:0006508">
    <property type="term" value="P:proteolysis"/>
    <property type="evidence" value="ECO:0007669"/>
    <property type="project" value="UniProtKB-KW"/>
</dbReference>
<dbReference type="InterPro" id="IPR009003">
    <property type="entry name" value="Peptidase_S1_PA"/>
</dbReference>
<sequence length="393" mass="43855">MQYLNPNFIVQIFIVALNLRYVFSQTISNPLVTNATTINDLQYVLGPNYRLFIAAYWLYLRSPCDILALKMAEDVSSRRLEKYCKVVNRCPQLYSTQSCLVQMSVYALTLACCSETSIPDHSKTVNTTFSLVDQQTCNYGRVFPSGKIFGGTEARRGEFPWIGMLLINGVFKCECTVLDAYHVMTAAHCFDGHIESNRYEIIAGKYITSLEERDPTEQRRDVSSFVIHEDYDKAVMSNDIAMLKLAQPLEFNESVLPACLPSPTDTLEQICTVAGWGKTEDIDPPSVLMKVELQVYNRTQCFNEFHITATDLGKYLHTGNICAANGKLGGKDACKGDSGSPLMCVKRTPNSAAWFVVGIVSNGNNCALPGEPGIYINTQQYLAWINTTIYSMS</sequence>
<evidence type="ECO:0000313" key="8">
    <source>
        <dbReference type="EMBL" id="CAG5131986.1"/>
    </source>
</evidence>
<dbReference type="FunFam" id="2.40.10.10:FF:000120">
    <property type="entry name" value="Putative serine protease"/>
    <property type="match status" value="1"/>
</dbReference>
<evidence type="ECO:0000256" key="4">
    <source>
        <dbReference type="ARBA" id="ARBA00022825"/>
    </source>
</evidence>
<dbReference type="PROSITE" id="PS50240">
    <property type="entry name" value="TRYPSIN_DOM"/>
    <property type="match status" value="1"/>
</dbReference>